<gene>
    <name evidence="1" type="ORF">V7S43_009715</name>
</gene>
<dbReference type="Proteomes" id="UP001632037">
    <property type="component" value="Unassembled WGS sequence"/>
</dbReference>
<reference evidence="1 2" key="1">
    <citation type="submission" date="2024-09" db="EMBL/GenBank/DDBJ databases">
        <title>Genome sequencing and assembly of Phytophthora oleae, isolate VK10A, causative agent of rot of olive drupes.</title>
        <authorList>
            <person name="Conti Taguali S."/>
            <person name="Riolo M."/>
            <person name="La Spada F."/>
            <person name="Cacciola S.O."/>
            <person name="Dionisio G."/>
        </authorList>
    </citation>
    <scope>NUCLEOTIDE SEQUENCE [LARGE SCALE GENOMIC DNA]</scope>
    <source>
        <strain evidence="1 2">VK10A</strain>
    </source>
</reference>
<organism evidence="1 2">
    <name type="scientific">Phytophthora oleae</name>
    <dbReference type="NCBI Taxonomy" id="2107226"/>
    <lineage>
        <taxon>Eukaryota</taxon>
        <taxon>Sar</taxon>
        <taxon>Stramenopiles</taxon>
        <taxon>Oomycota</taxon>
        <taxon>Peronosporomycetes</taxon>
        <taxon>Peronosporales</taxon>
        <taxon>Peronosporaceae</taxon>
        <taxon>Phytophthora</taxon>
    </lineage>
</organism>
<dbReference type="AlphaFoldDB" id="A0ABD3FFA9"/>
<keyword evidence="2" id="KW-1185">Reference proteome</keyword>
<evidence type="ECO:0000313" key="1">
    <source>
        <dbReference type="EMBL" id="KAL3665082.1"/>
    </source>
</evidence>
<name>A0ABD3FFA9_9STRA</name>
<sequence>MTNIGLLDIKLAADITRARMLNIAAFTVTRFNGDGKSAKSTQTFVNLVSKTFNVLLLEPNAFPLPTKKASRSAVNAAHQLSLCVEQPGRGLCALKRLNS</sequence>
<accession>A0ABD3FFA9</accession>
<dbReference type="EMBL" id="JBIMZQ010000021">
    <property type="protein sequence ID" value="KAL3665082.1"/>
    <property type="molecule type" value="Genomic_DNA"/>
</dbReference>
<comment type="caution">
    <text evidence="1">The sequence shown here is derived from an EMBL/GenBank/DDBJ whole genome shotgun (WGS) entry which is preliminary data.</text>
</comment>
<protein>
    <submittedName>
        <fullName evidence="1">Uncharacterized protein</fullName>
    </submittedName>
</protein>
<evidence type="ECO:0000313" key="2">
    <source>
        <dbReference type="Proteomes" id="UP001632037"/>
    </source>
</evidence>
<proteinExistence type="predicted"/>